<organism evidence="1 2">
    <name type="scientific">Hyalella azteca</name>
    <name type="common">Amphipod</name>
    <dbReference type="NCBI Taxonomy" id="294128"/>
    <lineage>
        <taxon>Eukaryota</taxon>
        <taxon>Metazoa</taxon>
        <taxon>Ecdysozoa</taxon>
        <taxon>Arthropoda</taxon>
        <taxon>Crustacea</taxon>
        <taxon>Multicrustacea</taxon>
        <taxon>Malacostraca</taxon>
        <taxon>Eumalacostraca</taxon>
        <taxon>Peracarida</taxon>
        <taxon>Amphipoda</taxon>
        <taxon>Senticaudata</taxon>
        <taxon>Talitrida</taxon>
        <taxon>Talitroidea</taxon>
        <taxon>Hyalellidae</taxon>
        <taxon>Hyalella</taxon>
    </lineage>
</organism>
<dbReference type="GeneID" id="125179561"/>
<keyword evidence="1" id="KW-1185">Reference proteome</keyword>
<protein>
    <submittedName>
        <fullName evidence="2">Uncharacterized protein LOC125179561</fullName>
    </submittedName>
</protein>
<proteinExistence type="predicted"/>
<evidence type="ECO:0000313" key="1">
    <source>
        <dbReference type="Proteomes" id="UP000694843"/>
    </source>
</evidence>
<dbReference type="AlphaFoldDB" id="A0A979FXU9"/>
<accession>A0A979FXU9</accession>
<dbReference type="RefSeq" id="XP_047741608.1">
    <property type="nucleotide sequence ID" value="XM_047885652.1"/>
</dbReference>
<reference evidence="2" key="1">
    <citation type="submission" date="2025-08" db="UniProtKB">
        <authorList>
            <consortium name="RefSeq"/>
        </authorList>
    </citation>
    <scope>IDENTIFICATION</scope>
    <source>
        <tissue evidence="2">Whole organism</tissue>
    </source>
</reference>
<gene>
    <name evidence="2" type="primary">LOC125179561</name>
</gene>
<evidence type="ECO:0000313" key="2">
    <source>
        <dbReference type="RefSeq" id="XP_047741608.1"/>
    </source>
</evidence>
<dbReference type="KEGG" id="hazt:125179561"/>
<sequence length="137" mass="14386">MTSPGTQYPQYPTTHGTVYPQYPATHGPVYPQVSRVLLYSERGGERGGAAAGRRAAAAAGGGGAHLRPHVAAVVGAVAGVGSPGAGVRVRGGVHFVPWGRGVHRVRGPRLVGHRGARALRGAWQRLDQLRRPQQHRA</sequence>
<name>A0A979FXU9_HYAAZ</name>
<dbReference type="Proteomes" id="UP000694843">
    <property type="component" value="Unplaced"/>
</dbReference>